<dbReference type="HOGENOM" id="CLU_996748_0_0_6"/>
<accession>G9ERP1</accession>
<dbReference type="Proteomes" id="UP000002770">
    <property type="component" value="Unassembled WGS sequence"/>
</dbReference>
<organism evidence="1 2">
    <name type="scientific">Legionella drancourtii LLAP12</name>
    <dbReference type="NCBI Taxonomy" id="658187"/>
    <lineage>
        <taxon>Bacteria</taxon>
        <taxon>Pseudomonadati</taxon>
        <taxon>Pseudomonadota</taxon>
        <taxon>Gammaproteobacteria</taxon>
        <taxon>Legionellales</taxon>
        <taxon>Legionellaceae</taxon>
        <taxon>Legionella</taxon>
    </lineage>
</organism>
<protein>
    <submittedName>
        <fullName evidence="1">Uncharacterized protein</fullName>
    </submittedName>
</protein>
<dbReference type="InParanoid" id="G9ERP1"/>
<gene>
    <name evidence="1" type="ORF">LDG_7958</name>
</gene>
<dbReference type="RefSeq" id="WP_006871847.1">
    <property type="nucleotide sequence ID" value="NZ_JH413836.1"/>
</dbReference>
<keyword evidence="2" id="KW-1185">Reference proteome</keyword>
<name>G9ERP1_9GAMM</name>
<reference evidence="1 2" key="1">
    <citation type="journal article" date="2011" name="BMC Genomics">
        <title>Insight into cross-talk between intra-amoebal pathogens.</title>
        <authorList>
            <person name="Gimenez G."/>
            <person name="Bertelli C."/>
            <person name="Moliner C."/>
            <person name="Robert C."/>
            <person name="Raoult D."/>
            <person name="Fournier P.E."/>
            <person name="Greub G."/>
        </authorList>
    </citation>
    <scope>NUCLEOTIDE SEQUENCE [LARGE SCALE GENOMIC DNA]</scope>
    <source>
        <strain evidence="1 2">LLAP12</strain>
    </source>
</reference>
<dbReference type="EMBL" id="JH413836">
    <property type="protein sequence ID" value="EHL30054.1"/>
    <property type="molecule type" value="Genomic_DNA"/>
</dbReference>
<proteinExistence type="predicted"/>
<dbReference type="STRING" id="658187.LDG_7958"/>
<evidence type="ECO:0000313" key="2">
    <source>
        <dbReference type="Proteomes" id="UP000002770"/>
    </source>
</evidence>
<dbReference type="eggNOG" id="ENOG5032IGW">
    <property type="taxonomic scope" value="Bacteria"/>
</dbReference>
<evidence type="ECO:0000313" key="1">
    <source>
        <dbReference type="EMBL" id="EHL30054.1"/>
    </source>
</evidence>
<dbReference type="AlphaFoldDB" id="G9ERP1"/>
<sequence>MTNAKMSFTDELNALVKGGLLPDNNYLSTKRFFTQYENSVQFESGILKIGVLPIINGLAACMYGAAAIWATMRAVGNLLILKPGHALDAFVDCSTNLSLSLLIAVMAPIHALTDSVELLTRIITSWFIGKEPQDNLSKLGLPAKISAESNHYNHLLLSSTYFQESRFFSPYKDVTSFLGQLISPANAFIETGFSSLSQALKAVISALNGIANVIICKPKHALEDFSDLGVHLSLSFTLAVMTPINTLIESLALLSRLGSTWVDACLGTSEEKPNPSFSM</sequence>